<evidence type="ECO:0000313" key="1">
    <source>
        <dbReference type="WBParaSite" id="HPLM_0001961401-mRNA-1"/>
    </source>
</evidence>
<organism evidence="1">
    <name type="scientific">Haemonchus placei</name>
    <name type="common">Barber's pole worm</name>
    <dbReference type="NCBI Taxonomy" id="6290"/>
    <lineage>
        <taxon>Eukaryota</taxon>
        <taxon>Metazoa</taxon>
        <taxon>Ecdysozoa</taxon>
        <taxon>Nematoda</taxon>
        <taxon>Chromadorea</taxon>
        <taxon>Rhabditida</taxon>
        <taxon>Rhabditina</taxon>
        <taxon>Rhabditomorpha</taxon>
        <taxon>Strongyloidea</taxon>
        <taxon>Trichostrongylidae</taxon>
        <taxon>Haemonchus</taxon>
    </lineage>
</organism>
<proteinExistence type="predicted"/>
<name>A0A0N4X5H2_HAEPC</name>
<reference evidence="1" key="1">
    <citation type="submission" date="2017-02" db="UniProtKB">
        <authorList>
            <consortium name="WormBaseParasite"/>
        </authorList>
    </citation>
    <scope>IDENTIFICATION</scope>
</reference>
<accession>A0A0N4X5H2</accession>
<dbReference type="WBParaSite" id="HPLM_0001961401-mRNA-1">
    <property type="protein sequence ID" value="HPLM_0001961401-mRNA-1"/>
    <property type="gene ID" value="HPLM_0001961401"/>
</dbReference>
<dbReference type="AlphaFoldDB" id="A0A0N4X5H2"/>
<sequence length="33" mass="3254">LVVAFGGAGGHGVTSMAARILSMPRIQPSSTPS</sequence>
<protein>
    <submittedName>
        <fullName evidence="1">Oxidoreductase</fullName>
    </submittedName>
</protein>